<accession>A0A914W886</accession>
<reference evidence="9 10" key="1">
    <citation type="submission" date="2022-11" db="UniProtKB">
        <authorList>
            <consortium name="WormBaseParasite"/>
        </authorList>
    </citation>
    <scope>IDENTIFICATION</scope>
</reference>
<evidence type="ECO:0000256" key="5">
    <source>
        <dbReference type="SAM" id="Coils"/>
    </source>
</evidence>
<dbReference type="FunFam" id="1.20.1270.60:FF:000008">
    <property type="entry name" value="Sorting nexin"/>
    <property type="match status" value="1"/>
</dbReference>
<dbReference type="Proteomes" id="UP000887566">
    <property type="component" value="Unplaced"/>
</dbReference>
<dbReference type="InterPro" id="IPR027267">
    <property type="entry name" value="AH/BAR_dom_sf"/>
</dbReference>
<sequence>MEDIDVSGASSGKMQNGNGEHPSPSATSEADPDEHRTHRTEEISNVDLSGDNSLVVDISDALSERDKVKYTVHTKTSLKHFSKPEMSVVREHDEFKWLHACLEENENYAGFIIPPPPPRPDFDASREKLQKLGEGEATMTKEEFQKMKQELEQEYLATFKKTVAMHEVFLCRLAAHPIFRQDPNFTIFLEYEQDLSVRGKNKKEKVGSIWKRFTQSADEVLLSGQKDVDEFFDHERNYLVEYHGHIKDATSKADRIARLRKNTADTYTKIAGNLEKLATHERSKEYQKYLLKVSDAFEKLRKLEARVATDEELKQSDSLSYFARDTQAAKDLLYRRMRCLANYEAANKNLERSRARNKDVPKAESDQQEACKKFEDITGVARGELQDLKKRRVFAFKKNLIELAELETKHAKAQLALLNSTIAALKDGNY</sequence>
<evidence type="ECO:0000313" key="8">
    <source>
        <dbReference type="Proteomes" id="UP000887566"/>
    </source>
</evidence>
<dbReference type="PIRSF" id="PIRSF036924">
    <property type="entry name" value="Snx5_Snx6"/>
    <property type="match status" value="1"/>
</dbReference>
<dbReference type="CDD" id="cd07621">
    <property type="entry name" value="BAR_SNX5_6"/>
    <property type="match status" value="1"/>
</dbReference>
<dbReference type="PROSITE" id="PS50195">
    <property type="entry name" value="PX"/>
    <property type="match status" value="1"/>
</dbReference>
<feature type="coiled-coil region" evidence="5">
    <location>
        <begin position="134"/>
        <end position="161"/>
    </location>
</feature>
<evidence type="ECO:0000256" key="4">
    <source>
        <dbReference type="PIRNR" id="PIRNR036924"/>
    </source>
</evidence>
<dbReference type="InterPro" id="IPR001683">
    <property type="entry name" value="PX_dom"/>
</dbReference>
<dbReference type="InterPro" id="IPR014637">
    <property type="entry name" value="SNX5/SNX6/SNX32"/>
</dbReference>
<proteinExistence type="inferred from homology"/>
<comment type="function">
    <text evidence="4">Involved in several stages of intracellular trafficking.</text>
</comment>
<evidence type="ECO:0000256" key="3">
    <source>
        <dbReference type="ARBA" id="ARBA00022927"/>
    </source>
</evidence>
<dbReference type="GO" id="GO:0035091">
    <property type="term" value="F:phosphatidylinositol binding"/>
    <property type="evidence" value="ECO:0007669"/>
    <property type="project" value="UniProtKB-UniRule"/>
</dbReference>
<feature type="domain" description="PX" evidence="7">
    <location>
        <begin position="48"/>
        <end position="195"/>
    </location>
</feature>
<dbReference type="InterPro" id="IPR036871">
    <property type="entry name" value="PX_dom_sf"/>
</dbReference>
<feature type="region of interest" description="Disordered" evidence="6">
    <location>
        <begin position="1"/>
        <end position="48"/>
    </location>
</feature>
<dbReference type="Pfam" id="PF00787">
    <property type="entry name" value="PX"/>
    <property type="match status" value="1"/>
</dbReference>
<feature type="compositionally biased region" description="Polar residues" evidence="6">
    <location>
        <begin position="8"/>
        <end position="28"/>
    </location>
</feature>
<organism evidence="8 9">
    <name type="scientific">Plectus sambesii</name>
    <dbReference type="NCBI Taxonomy" id="2011161"/>
    <lineage>
        <taxon>Eukaryota</taxon>
        <taxon>Metazoa</taxon>
        <taxon>Ecdysozoa</taxon>
        <taxon>Nematoda</taxon>
        <taxon>Chromadorea</taxon>
        <taxon>Plectida</taxon>
        <taxon>Plectina</taxon>
        <taxon>Plectoidea</taxon>
        <taxon>Plectidae</taxon>
        <taxon>Plectus</taxon>
    </lineage>
</organism>
<dbReference type="GO" id="GO:0090389">
    <property type="term" value="P:phagosome-lysosome fusion involved in apoptotic cell clearance"/>
    <property type="evidence" value="ECO:0007669"/>
    <property type="project" value="TreeGrafter"/>
</dbReference>
<evidence type="ECO:0000313" key="9">
    <source>
        <dbReference type="WBParaSite" id="PSAMB.scaffold3509size17998.g21668.t1"/>
    </source>
</evidence>
<keyword evidence="5" id="KW-0175">Coiled coil</keyword>
<dbReference type="PANTHER" id="PTHR45850:SF1">
    <property type="entry name" value="SORTING NEXIN 6, ISOFORM B"/>
    <property type="match status" value="1"/>
</dbReference>
<feature type="compositionally biased region" description="Basic and acidic residues" evidence="6">
    <location>
        <begin position="33"/>
        <end position="42"/>
    </location>
</feature>
<dbReference type="FunFam" id="3.30.1520.10:FF:000001">
    <property type="entry name" value="Sorting nexin"/>
    <property type="match status" value="1"/>
</dbReference>
<dbReference type="AlphaFoldDB" id="A0A914W886"/>
<name>A0A914W886_9BILA</name>
<protein>
    <recommendedName>
        <fullName evidence="4">Sorting nexin</fullName>
    </recommendedName>
</protein>
<dbReference type="WBParaSite" id="PSAMB.scaffold3636size17491.g22108.t1">
    <property type="protein sequence ID" value="PSAMB.scaffold3636size17491.g22108.t1"/>
    <property type="gene ID" value="PSAMB.scaffold3636size17491.g22108"/>
</dbReference>
<dbReference type="PANTHER" id="PTHR45850">
    <property type="entry name" value="SORTING NEXIN FAMILY MEMBER"/>
    <property type="match status" value="1"/>
</dbReference>
<evidence type="ECO:0000313" key="10">
    <source>
        <dbReference type="WBParaSite" id="PSAMB.scaffold3636size17491.g22108.t1"/>
    </source>
</evidence>
<evidence type="ECO:0000256" key="6">
    <source>
        <dbReference type="SAM" id="MobiDB-lite"/>
    </source>
</evidence>
<dbReference type="Pfam" id="PF09325">
    <property type="entry name" value="Vps5"/>
    <property type="match status" value="1"/>
</dbReference>
<dbReference type="CDD" id="cd06892">
    <property type="entry name" value="PX_SNX5_like"/>
    <property type="match status" value="1"/>
</dbReference>
<evidence type="ECO:0000259" key="7">
    <source>
        <dbReference type="PROSITE" id="PS50195"/>
    </source>
</evidence>
<dbReference type="WBParaSite" id="PSAMB.scaffold3509size17998.g21668.t1">
    <property type="protein sequence ID" value="PSAMB.scaffold3509size17998.g21668.t1"/>
    <property type="gene ID" value="PSAMB.scaffold3509size17998.g21668"/>
</dbReference>
<evidence type="ECO:0000256" key="1">
    <source>
        <dbReference type="ARBA" id="ARBA00010883"/>
    </source>
</evidence>
<keyword evidence="8" id="KW-1185">Reference proteome</keyword>
<dbReference type="InterPro" id="IPR015404">
    <property type="entry name" value="Vps5_C"/>
</dbReference>
<dbReference type="SUPFAM" id="SSF64268">
    <property type="entry name" value="PX domain"/>
    <property type="match status" value="1"/>
</dbReference>
<dbReference type="Gene3D" id="3.30.1520.10">
    <property type="entry name" value="Phox-like domain"/>
    <property type="match status" value="1"/>
</dbReference>
<comment type="similarity">
    <text evidence="1 4">Belongs to the sorting nexin family.</text>
</comment>
<dbReference type="Gene3D" id="1.20.1270.60">
    <property type="entry name" value="Arfaptin homology (AH) domain/BAR domain"/>
    <property type="match status" value="1"/>
</dbReference>
<keyword evidence="3 4" id="KW-0653">Protein transport</keyword>
<keyword evidence="2 4" id="KW-0813">Transport</keyword>
<evidence type="ECO:0000256" key="2">
    <source>
        <dbReference type="ARBA" id="ARBA00022448"/>
    </source>
</evidence>
<dbReference type="GO" id="GO:0015031">
    <property type="term" value="P:protein transport"/>
    <property type="evidence" value="ECO:0007669"/>
    <property type="project" value="UniProtKB-KW"/>
</dbReference>
<dbReference type="GO" id="GO:0005768">
    <property type="term" value="C:endosome"/>
    <property type="evidence" value="ECO:0007669"/>
    <property type="project" value="UniProtKB-ARBA"/>
</dbReference>